<dbReference type="EMBL" id="CP021323">
    <property type="protein sequence ID" value="ARS52911.1"/>
    <property type="molecule type" value="Genomic_DNA"/>
</dbReference>
<accession>A0A2Z2HHV6</accession>
<organism evidence="1 2">
    <name type="scientific">Kushneria konosiri</name>
    <dbReference type="NCBI Taxonomy" id="698828"/>
    <lineage>
        <taxon>Bacteria</taxon>
        <taxon>Pseudomonadati</taxon>
        <taxon>Pseudomonadota</taxon>
        <taxon>Gammaproteobacteria</taxon>
        <taxon>Oceanospirillales</taxon>
        <taxon>Halomonadaceae</taxon>
        <taxon>Kushneria</taxon>
    </lineage>
</organism>
<dbReference type="KEGG" id="kus:B9G99_08465"/>
<protein>
    <submittedName>
        <fullName evidence="1">Uncharacterized protein</fullName>
    </submittedName>
</protein>
<evidence type="ECO:0000313" key="2">
    <source>
        <dbReference type="Proteomes" id="UP000250025"/>
    </source>
</evidence>
<evidence type="ECO:0000313" key="1">
    <source>
        <dbReference type="EMBL" id="ARS52911.1"/>
    </source>
</evidence>
<name>A0A2Z2HHV6_9GAMM</name>
<sequence>MRPVEDPVHCRDCDTYLGRRSDLAFERRRLIVGAANDPFDAQPDAVALHVPVPLKAVNDDEAATGSLPMTVNANTLSD</sequence>
<proteinExistence type="predicted"/>
<dbReference type="AlphaFoldDB" id="A0A2Z2HHV6"/>
<reference evidence="1 2" key="1">
    <citation type="journal article" date="2017" name="Int. J. Syst. Evol. Microbiol.">
        <title>Kushneria konosiri sp. nov., isolated from the Korean salt-fermented seafood Daemi-jeot.</title>
        <authorList>
            <person name="Yun J.H."/>
            <person name="Park S.K."/>
            <person name="Lee J.Y."/>
            <person name="Jung M.J."/>
            <person name="Bae J.W."/>
        </authorList>
    </citation>
    <scope>NUCLEOTIDE SEQUENCE [LARGE SCALE GENOMIC DNA]</scope>
    <source>
        <strain evidence="1 2">X49</strain>
    </source>
</reference>
<keyword evidence="2" id="KW-1185">Reference proteome</keyword>
<gene>
    <name evidence="1" type="ORF">B9G99_08465</name>
</gene>
<dbReference type="Proteomes" id="UP000250025">
    <property type="component" value="Chromosome"/>
</dbReference>